<dbReference type="Pfam" id="PF04525">
    <property type="entry name" value="LOR"/>
    <property type="match status" value="1"/>
</dbReference>
<keyword evidence="3" id="KW-1133">Transmembrane helix</keyword>
<gene>
    <name evidence="4" type="ORF">FRACYDRAFT_259801</name>
</gene>
<keyword evidence="3" id="KW-0472">Membrane</keyword>
<dbReference type="InterPro" id="IPR007612">
    <property type="entry name" value="LOR"/>
</dbReference>
<dbReference type="InterPro" id="IPR025659">
    <property type="entry name" value="Tubby-like_C"/>
</dbReference>
<feature type="compositionally biased region" description="Low complexity" evidence="2">
    <location>
        <begin position="48"/>
        <end position="57"/>
    </location>
</feature>
<evidence type="ECO:0000313" key="5">
    <source>
        <dbReference type="Proteomes" id="UP000095751"/>
    </source>
</evidence>
<evidence type="ECO:0008006" key="6">
    <source>
        <dbReference type="Google" id="ProtNLM"/>
    </source>
</evidence>
<dbReference type="InterPro" id="IPR038595">
    <property type="entry name" value="LOR_sf"/>
</dbReference>
<evidence type="ECO:0000256" key="3">
    <source>
        <dbReference type="SAM" id="Phobius"/>
    </source>
</evidence>
<keyword evidence="5" id="KW-1185">Reference proteome</keyword>
<accession>A0A1E7FSM0</accession>
<dbReference type="EMBL" id="KV784354">
    <property type="protein sequence ID" value="OEU21104.1"/>
    <property type="molecule type" value="Genomic_DNA"/>
</dbReference>
<dbReference type="AlphaFoldDB" id="A0A1E7FSM0"/>
<evidence type="ECO:0000256" key="1">
    <source>
        <dbReference type="ARBA" id="ARBA00005437"/>
    </source>
</evidence>
<dbReference type="SUPFAM" id="SSF54518">
    <property type="entry name" value="Tubby C-terminal domain-like"/>
    <property type="match status" value="1"/>
</dbReference>
<feature type="transmembrane region" description="Helical" evidence="3">
    <location>
        <begin position="21"/>
        <end position="42"/>
    </location>
</feature>
<comment type="similarity">
    <text evidence="1">Belongs to the LOR family.</text>
</comment>
<keyword evidence="3" id="KW-0812">Transmembrane</keyword>
<name>A0A1E7FSM0_9STRA</name>
<dbReference type="InParanoid" id="A0A1E7FSM0"/>
<dbReference type="Gene3D" id="2.40.160.200">
    <property type="entry name" value="LURP1-related"/>
    <property type="match status" value="1"/>
</dbReference>
<protein>
    <recommendedName>
        <fullName evidence="6">Tubby C-terminal domain-containing protein</fullName>
    </recommendedName>
</protein>
<evidence type="ECO:0000256" key="2">
    <source>
        <dbReference type="SAM" id="MobiDB-lite"/>
    </source>
</evidence>
<dbReference type="KEGG" id="fcy:FRACYDRAFT_259801"/>
<evidence type="ECO:0000313" key="4">
    <source>
        <dbReference type="EMBL" id="OEU21104.1"/>
    </source>
</evidence>
<organism evidence="4 5">
    <name type="scientific">Fragilariopsis cylindrus CCMP1102</name>
    <dbReference type="NCBI Taxonomy" id="635003"/>
    <lineage>
        <taxon>Eukaryota</taxon>
        <taxon>Sar</taxon>
        <taxon>Stramenopiles</taxon>
        <taxon>Ochrophyta</taxon>
        <taxon>Bacillariophyta</taxon>
        <taxon>Bacillariophyceae</taxon>
        <taxon>Bacillariophycidae</taxon>
        <taxon>Bacillariales</taxon>
        <taxon>Bacillariaceae</taxon>
        <taxon>Fragilariopsis</taxon>
    </lineage>
</organism>
<reference evidence="4 5" key="1">
    <citation type="submission" date="2016-09" db="EMBL/GenBank/DDBJ databases">
        <title>Extensive genetic diversity and differential bi-allelic expression allows diatom success in the polar Southern Ocean.</title>
        <authorList>
            <consortium name="DOE Joint Genome Institute"/>
            <person name="Mock T."/>
            <person name="Otillar R.P."/>
            <person name="Strauss J."/>
            <person name="Dupont C."/>
            <person name="Frickenhaus S."/>
            <person name="Maumus F."/>
            <person name="Mcmullan M."/>
            <person name="Sanges R."/>
            <person name="Schmutz J."/>
            <person name="Toseland A."/>
            <person name="Valas R."/>
            <person name="Veluchamy A."/>
            <person name="Ward B.J."/>
            <person name="Allen A."/>
            <person name="Barry K."/>
            <person name="Falciatore A."/>
            <person name="Ferrante M."/>
            <person name="Fortunato A.E."/>
            <person name="Gloeckner G."/>
            <person name="Gruber A."/>
            <person name="Hipkin R."/>
            <person name="Janech M."/>
            <person name="Kroth P."/>
            <person name="Leese F."/>
            <person name="Lindquist E."/>
            <person name="Lyon B.R."/>
            <person name="Martin J."/>
            <person name="Mayer C."/>
            <person name="Parker M."/>
            <person name="Quesneville H."/>
            <person name="Raymond J."/>
            <person name="Uhlig C."/>
            <person name="Valentin K.U."/>
            <person name="Worden A.Z."/>
            <person name="Armbrust E.V."/>
            <person name="Bowler C."/>
            <person name="Green B."/>
            <person name="Moulton V."/>
            <person name="Van Oosterhout C."/>
            <person name="Grigoriev I."/>
        </authorList>
    </citation>
    <scope>NUCLEOTIDE SEQUENCE [LARGE SCALE GENOMIC DNA]</scope>
    <source>
        <strain evidence="4 5">CCMP1102</strain>
    </source>
</reference>
<dbReference type="OrthoDB" id="40844at2759"/>
<proteinExistence type="inferred from homology"/>
<feature type="region of interest" description="Disordered" evidence="2">
    <location>
        <begin position="39"/>
        <end position="62"/>
    </location>
</feature>
<dbReference type="Proteomes" id="UP000095751">
    <property type="component" value="Unassembled WGS sequence"/>
</dbReference>
<sequence>MRGGRERRQERRQDRGPVAKVAVGVAGVAVAGAAVAGVAGVARRRGGRSSSPGSSSDEGGGPVTFAMREKLLAFGNDFTINKMSRRRGRGKPAFYCDNKIARLRETFHLRTSRGGKTLYSIQERKARLRDSMAIENADGDKIAEIKKKAIGVVRDNFVVKIRGNDNWKIHGSILNHDFTIKEDGRVIVKVHKKWITPINDCYFIDISDTDDVGLALMVVIGLESLTD</sequence>